<protein>
    <recommendedName>
        <fullName evidence="3">Protein kinase domain-containing protein</fullName>
    </recommendedName>
</protein>
<dbReference type="Proteomes" id="UP000250043">
    <property type="component" value="Unassembled WGS sequence"/>
</dbReference>
<sequence>MASRPIGVSSSQSLEEKYLQPSLNVLRRLLREPVAPINFIEIPNETWRTFLVGLWHEEPEDAFEEHWCSMGHRDYEEITLNDWQSLKVALCVIMFAPPGYLKAGDFSVSGYKLRTSPYVAEQIDRLHALCMQFTSPLALLTDETMSAAFDIVPSYYRSSEFDDPDDDEYYNVEILSIDSFPVRYALAGLIHLHGLSMDIVYTGLRPIRRRLGAAIQHPLTVESLSDAFASRHSFSDWDLFTMQRSRVEWELFKDWKQAIAVLALIHPYKKGDIIKLKTGASLANHYVLVRPSLPETPLPLPPATLASVTMVSRPRDHVIDSLLANSAVEEHLSDIEFRVTTVKPAGKHAYSQILFGTLGDTKTKLCLKLYDERLFNIDDIDDYDDCFSHNPSNRLNDLITAVDLAKTEEAAYDRLAHLQGTLVPHFYGVHQYELPNGTKLWGSLMEFIDCPTLEHVDASKWSEEVQIDFVHRMRHALKALRYAGIRHGDEQARNILCPSIARQGSEAPGIVIIDFGHSEFWLSDEDGAPPEYYIPCYCPHFQPLLIEAGIDAKLVSEHWEPLDDFEF</sequence>
<dbReference type="Gene3D" id="1.10.510.10">
    <property type="entry name" value="Transferase(Phosphotransferase) domain 1"/>
    <property type="match status" value="1"/>
</dbReference>
<dbReference type="OrthoDB" id="3261465at2759"/>
<gene>
    <name evidence="1" type="ORF">OBBRIDRAFT_794614</name>
</gene>
<evidence type="ECO:0008006" key="3">
    <source>
        <dbReference type="Google" id="ProtNLM"/>
    </source>
</evidence>
<reference evidence="1 2" key="1">
    <citation type="submission" date="2016-07" db="EMBL/GenBank/DDBJ databases">
        <title>Draft genome of the white-rot fungus Obba rivulosa 3A-2.</title>
        <authorList>
            <consortium name="DOE Joint Genome Institute"/>
            <person name="Miettinen O."/>
            <person name="Riley R."/>
            <person name="Acob R."/>
            <person name="Barry K."/>
            <person name="Cullen D."/>
            <person name="De Vries R."/>
            <person name="Hainaut M."/>
            <person name="Hatakka A."/>
            <person name="Henrissat B."/>
            <person name="Hilden K."/>
            <person name="Kuo R."/>
            <person name="Labutti K."/>
            <person name="Lipzen A."/>
            <person name="Makela M.R."/>
            <person name="Sandor L."/>
            <person name="Spatafora J.W."/>
            <person name="Grigoriev I.V."/>
            <person name="Hibbett D.S."/>
        </authorList>
    </citation>
    <scope>NUCLEOTIDE SEQUENCE [LARGE SCALE GENOMIC DNA]</scope>
    <source>
        <strain evidence="1 2">3A-2</strain>
    </source>
</reference>
<evidence type="ECO:0000313" key="2">
    <source>
        <dbReference type="Proteomes" id="UP000250043"/>
    </source>
</evidence>
<keyword evidence="2" id="KW-1185">Reference proteome</keyword>
<organism evidence="1 2">
    <name type="scientific">Obba rivulosa</name>
    <dbReference type="NCBI Taxonomy" id="1052685"/>
    <lineage>
        <taxon>Eukaryota</taxon>
        <taxon>Fungi</taxon>
        <taxon>Dikarya</taxon>
        <taxon>Basidiomycota</taxon>
        <taxon>Agaricomycotina</taxon>
        <taxon>Agaricomycetes</taxon>
        <taxon>Polyporales</taxon>
        <taxon>Gelatoporiaceae</taxon>
        <taxon>Obba</taxon>
    </lineage>
</organism>
<evidence type="ECO:0000313" key="1">
    <source>
        <dbReference type="EMBL" id="OCH89109.1"/>
    </source>
</evidence>
<dbReference type="EMBL" id="KV722435">
    <property type="protein sequence ID" value="OCH89109.1"/>
    <property type="molecule type" value="Genomic_DNA"/>
</dbReference>
<dbReference type="SUPFAM" id="SSF56112">
    <property type="entry name" value="Protein kinase-like (PK-like)"/>
    <property type="match status" value="1"/>
</dbReference>
<proteinExistence type="predicted"/>
<accession>A0A8E2DKQ7</accession>
<name>A0A8E2DKQ7_9APHY</name>
<dbReference type="InterPro" id="IPR011009">
    <property type="entry name" value="Kinase-like_dom_sf"/>
</dbReference>
<dbReference type="AlphaFoldDB" id="A0A8E2DKQ7"/>